<reference evidence="2 3" key="1">
    <citation type="submission" date="2019-06" db="EMBL/GenBank/DDBJ databases">
        <title>A chromosome-scale genome assembly of the striped catfish, Pangasianodon hypophthalmus.</title>
        <authorList>
            <person name="Wen M."/>
            <person name="Zahm M."/>
            <person name="Roques C."/>
            <person name="Cabau C."/>
            <person name="Klopp C."/>
            <person name="Donnadieu C."/>
            <person name="Jouanno E."/>
            <person name="Avarre J.-C."/>
            <person name="Campet M."/>
            <person name="Ha T.T.T."/>
            <person name="Dugue R."/>
            <person name="Lampietro C."/>
            <person name="Louis A."/>
            <person name="Herpin A."/>
            <person name="Echchiki A."/>
            <person name="Berthelot C."/>
            <person name="Parey E."/>
            <person name="Roest-Crollius H."/>
            <person name="Braasch I."/>
            <person name="Postlethwait J."/>
            <person name="Bobe J."/>
            <person name="Montfort J."/>
            <person name="Bouchez O."/>
            <person name="Begum T."/>
            <person name="Schartl M."/>
            <person name="Guiguen Y."/>
        </authorList>
    </citation>
    <scope>NUCLEOTIDE SEQUENCE [LARGE SCALE GENOMIC DNA]</scope>
    <source>
        <strain evidence="2 3">Indonesia</strain>
        <tissue evidence="2">Blood</tissue>
    </source>
</reference>
<keyword evidence="3" id="KW-1185">Reference proteome</keyword>
<organism evidence="2 3">
    <name type="scientific">Pangasianodon hypophthalmus</name>
    <name type="common">Striped catfish</name>
    <name type="synonym">Helicophagus hypophthalmus</name>
    <dbReference type="NCBI Taxonomy" id="310915"/>
    <lineage>
        <taxon>Eukaryota</taxon>
        <taxon>Metazoa</taxon>
        <taxon>Chordata</taxon>
        <taxon>Craniata</taxon>
        <taxon>Vertebrata</taxon>
        <taxon>Euteleostomi</taxon>
        <taxon>Actinopterygii</taxon>
        <taxon>Neopterygii</taxon>
        <taxon>Teleostei</taxon>
        <taxon>Ostariophysi</taxon>
        <taxon>Siluriformes</taxon>
        <taxon>Pangasiidae</taxon>
        <taxon>Pangasianodon</taxon>
    </lineage>
</organism>
<sequence>MLPSWCFSVLLSSAVLGLPLHTDDMWNSTSEHDSLSDPVDSNYNSTSLIDCNGSFCNQTQNYTVQYAGSPPSSFPMLGFWLPTMNIHRLDNALRPGDVQKVDTSSPHSPGKK</sequence>
<evidence type="ECO:0000313" key="3">
    <source>
        <dbReference type="Proteomes" id="UP000327468"/>
    </source>
</evidence>
<dbReference type="Proteomes" id="UP000327468">
    <property type="component" value="Chromosome 9"/>
</dbReference>
<dbReference type="EMBL" id="VFJC01000010">
    <property type="protein sequence ID" value="KAB5565317.1"/>
    <property type="molecule type" value="Genomic_DNA"/>
</dbReference>
<feature type="chain" id="PRO_5024334487" evidence="1">
    <location>
        <begin position="18"/>
        <end position="112"/>
    </location>
</feature>
<keyword evidence="1" id="KW-0732">Signal</keyword>
<protein>
    <submittedName>
        <fullName evidence="2">Uncharacterized protein</fullName>
    </submittedName>
</protein>
<evidence type="ECO:0000256" key="1">
    <source>
        <dbReference type="SAM" id="SignalP"/>
    </source>
</evidence>
<evidence type="ECO:0000313" key="2">
    <source>
        <dbReference type="EMBL" id="KAB5565317.1"/>
    </source>
</evidence>
<comment type="caution">
    <text evidence="2">The sequence shown here is derived from an EMBL/GenBank/DDBJ whole genome shotgun (WGS) entry which is preliminary data.</text>
</comment>
<name>A0A5N5NE89_PANHP</name>
<feature type="signal peptide" evidence="1">
    <location>
        <begin position="1"/>
        <end position="17"/>
    </location>
</feature>
<proteinExistence type="predicted"/>
<dbReference type="AlphaFoldDB" id="A0A5N5NE89"/>
<gene>
    <name evidence="2" type="ORF">PHYPO_G00239780</name>
</gene>
<accession>A0A5N5NE89</accession>